<keyword evidence="2" id="KW-0012">Acyltransferase</keyword>
<protein>
    <submittedName>
        <fullName evidence="4">Acetyltransferase</fullName>
    </submittedName>
</protein>
<gene>
    <name evidence="4" type="primary">wecD</name>
    <name evidence="4" type="ORF">Lac1_01370</name>
</gene>
<dbReference type="RefSeq" id="WP_316265988.1">
    <property type="nucleotide sequence ID" value="NZ_AP027742.1"/>
</dbReference>
<dbReference type="Proteomes" id="UP001305815">
    <property type="component" value="Chromosome"/>
</dbReference>
<dbReference type="InterPro" id="IPR000182">
    <property type="entry name" value="GNAT_dom"/>
</dbReference>
<dbReference type="PANTHER" id="PTHR43800:SF1">
    <property type="entry name" value="PEPTIDYL-LYSINE N-ACETYLTRANSFERASE YJAB"/>
    <property type="match status" value="1"/>
</dbReference>
<organism evidence="4 5">
    <name type="scientific">Claveliimonas bilis</name>
    <dbReference type="NCBI Taxonomy" id="3028070"/>
    <lineage>
        <taxon>Bacteria</taxon>
        <taxon>Bacillati</taxon>
        <taxon>Bacillota</taxon>
        <taxon>Clostridia</taxon>
        <taxon>Lachnospirales</taxon>
        <taxon>Lachnospiraceae</taxon>
        <taxon>Claveliimonas</taxon>
    </lineage>
</organism>
<reference evidence="5" key="1">
    <citation type="journal article" date="2023" name="Int. J. Syst. Evol. Microbiol.">
        <title>Claveliimonas bilis gen. nov., sp. nov., deoxycholic acid-producing bacteria isolated from human faeces, and reclassification of Sellimonas monacensis Zenner et al. 2021 as Claveliimonas monacensis comb. nov.</title>
        <authorList>
            <person name="Hisatomi A."/>
            <person name="Kastawa N.W.E.P.G."/>
            <person name="Song I."/>
            <person name="Ohkuma M."/>
            <person name="Fukiya S."/>
            <person name="Sakamoto M."/>
        </authorList>
    </citation>
    <scope>NUCLEOTIDE SEQUENCE [LARGE SCALE GENOMIC DNA]</scope>
    <source>
        <strain evidence="5">12BBH14</strain>
    </source>
</reference>
<evidence type="ECO:0000256" key="1">
    <source>
        <dbReference type="ARBA" id="ARBA00022679"/>
    </source>
</evidence>
<dbReference type="PROSITE" id="PS51186">
    <property type="entry name" value="GNAT"/>
    <property type="match status" value="1"/>
</dbReference>
<evidence type="ECO:0000313" key="4">
    <source>
        <dbReference type="EMBL" id="BDZ75954.1"/>
    </source>
</evidence>
<sequence>MIRKFKPEDIHQVMQIWLDGNVEAHDFIDASYWKSHYDSVQEQLPEAEIYVYEEETEKKDEMQTPAIRGFVGMAGDYLAGIFVDRRSRSMGIGKTLLDYVKGKHDSFSLNVYQKNEAAVRFYLREGLTISAEGTDEETKEPDYTMTWCGNQGVF</sequence>
<evidence type="ECO:0000256" key="2">
    <source>
        <dbReference type="ARBA" id="ARBA00023315"/>
    </source>
</evidence>
<keyword evidence="1" id="KW-0808">Transferase</keyword>
<dbReference type="EMBL" id="AP027742">
    <property type="protein sequence ID" value="BDZ75954.1"/>
    <property type="molecule type" value="Genomic_DNA"/>
</dbReference>
<keyword evidence="5" id="KW-1185">Reference proteome</keyword>
<dbReference type="Pfam" id="PF00583">
    <property type="entry name" value="Acetyltransf_1"/>
    <property type="match status" value="1"/>
</dbReference>
<feature type="domain" description="N-acetyltransferase" evidence="3">
    <location>
        <begin position="1"/>
        <end position="154"/>
    </location>
</feature>
<name>A0ABM8I7U1_9FIRM</name>
<proteinExistence type="predicted"/>
<accession>A0ABM8I7U1</accession>
<dbReference type="PANTHER" id="PTHR43800">
    <property type="entry name" value="PEPTIDYL-LYSINE N-ACETYLTRANSFERASE YJAB"/>
    <property type="match status" value="1"/>
</dbReference>
<evidence type="ECO:0000259" key="3">
    <source>
        <dbReference type="PROSITE" id="PS51186"/>
    </source>
</evidence>
<evidence type="ECO:0000313" key="5">
    <source>
        <dbReference type="Proteomes" id="UP001305815"/>
    </source>
</evidence>